<keyword evidence="3" id="KW-1185">Reference proteome</keyword>
<sequence length="159" mass="18423">IYNIRVDPSSLDKGQLLHITWDIVNPSSSNTYQIICVSDDGRTRQFISLKNMNTNPREYYWPVNVSPGFYHLEINNIDSNTFIVNQQEKNINNINYRGRSYKCVDTGEASSDDEYEAPPPDDEYEAPPDDEYEAPPDDEYEAPPDDEYYDEYDTPDDSL</sequence>
<proteinExistence type="predicted"/>
<dbReference type="AlphaFoldDB" id="A0A9N9JYJ7"/>
<feature type="non-terminal residue" evidence="2">
    <location>
        <position position="1"/>
    </location>
</feature>
<feature type="region of interest" description="Disordered" evidence="1">
    <location>
        <begin position="104"/>
        <end position="159"/>
    </location>
</feature>
<evidence type="ECO:0000256" key="1">
    <source>
        <dbReference type="SAM" id="MobiDB-lite"/>
    </source>
</evidence>
<dbReference type="OrthoDB" id="2354554at2759"/>
<gene>
    <name evidence="2" type="ORF">RFULGI_LOCUS17841</name>
</gene>
<name>A0A9N9JYJ7_9GLOM</name>
<dbReference type="EMBL" id="CAJVPZ010073164">
    <property type="protein sequence ID" value="CAG8802060.1"/>
    <property type="molecule type" value="Genomic_DNA"/>
</dbReference>
<evidence type="ECO:0000313" key="2">
    <source>
        <dbReference type="EMBL" id="CAG8802060.1"/>
    </source>
</evidence>
<feature type="compositionally biased region" description="Acidic residues" evidence="1">
    <location>
        <begin position="110"/>
        <end position="159"/>
    </location>
</feature>
<accession>A0A9N9JYJ7</accession>
<organism evidence="2 3">
    <name type="scientific">Racocetra fulgida</name>
    <dbReference type="NCBI Taxonomy" id="60492"/>
    <lineage>
        <taxon>Eukaryota</taxon>
        <taxon>Fungi</taxon>
        <taxon>Fungi incertae sedis</taxon>
        <taxon>Mucoromycota</taxon>
        <taxon>Glomeromycotina</taxon>
        <taxon>Glomeromycetes</taxon>
        <taxon>Diversisporales</taxon>
        <taxon>Gigasporaceae</taxon>
        <taxon>Racocetra</taxon>
    </lineage>
</organism>
<evidence type="ECO:0000313" key="3">
    <source>
        <dbReference type="Proteomes" id="UP000789396"/>
    </source>
</evidence>
<reference evidence="2" key="1">
    <citation type="submission" date="2021-06" db="EMBL/GenBank/DDBJ databases">
        <authorList>
            <person name="Kallberg Y."/>
            <person name="Tangrot J."/>
            <person name="Rosling A."/>
        </authorList>
    </citation>
    <scope>NUCLEOTIDE SEQUENCE</scope>
    <source>
        <strain evidence="2">IN212</strain>
    </source>
</reference>
<dbReference type="Proteomes" id="UP000789396">
    <property type="component" value="Unassembled WGS sequence"/>
</dbReference>
<protein>
    <submittedName>
        <fullName evidence="2">5387_t:CDS:1</fullName>
    </submittedName>
</protein>
<comment type="caution">
    <text evidence="2">The sequence shown here is derived from an EMBL/GenBank/DDBJ whole genome shotgun (WGS) entry which is preliminary data.</text>
</comment>